<dbReference type="PRINTS" id="PR01021">
    <property type="entry name" value="OMPADOMAIN"/>
</dbReference>
<evidence type="ECO:0000256" key="4">
    <source>
        <dbReference type="ARBA" id="ARBA00023237"/>
    </source>
</evidence>
<feature type="domain" description="OmpA-like" evidence="8">
    <location>
        <begin position="54"/>
        <end position="169"/>
    </location>
</feature>
<dbReference type="GO" id="GO:0009279">
    <property type="term" value="C:cell outer membrane"/>
    <property type="evidence" value="ECO:0007669"/>
    <property type="project" value="UniProtKB-SubCell"/>
</dbReference>
<dbReference type="EMBL" id="CP047593">
    <property type="protein sequence ID" value="QHI69220.1"/>
    <property type="molecule type" value="Genomic_DNA"/>
</dbReference>
<dbReference type="InterPro" id="IPR039001">
    <property type="entry name" value="Pal"/>
</dbReference>
<gene>
    <name evidence="6" type="primary">pal</name>
    <name evidence="9" type="ORF">GT409_07060</name>
</gene>
<dbReference type="KEGG" id="taer:GT409_07060"/>
<evidence type="ECO:0000313" key="10">
    <source>
        <dbReference type="Proteomes" id="UP000464954"/>
    </source>
</evidence>
<feature type="signal peptide" evidence="7">
    <location>
        <begin position="1"/>
        <end position="18"/>
    </location>
</feature>
<dbReference type="GO" id="GO:0051301">
    <property type="term" value="P:cell division"/>
    <property type="evidence" value="ECO:0007669"/>
    <property type="project" value="InterPro"/>
</dbReference>
<evidence type="ECO:0000256" key="7">
    <source>
        <dbReference type="SAM" id="SignalP"/>
    </source>
</evidence>
<dbReference type="InterPro" id="IPR036737">
    <property type="entry name" value="OmpA-like_sf"/>
</dbReference>
<evidence type="ECO:0000256" key="1">
    <source>
        <dbReference type="ARBA" id="ARBA00022729"/>
    </source>
</evidence>
<comment type="subcellular location">
    <subcellularLocation>
        <location evidence="6">Cell outer membrane</location>
        <topology evidence="6">Lipid-anchor</topology>
    </subcellularLocation>
</comment>
<reference evidence="9 10" key="1">
    <citation type="submission" date="2020-01" db="EMBL/GenBank/DDBJ databases">
        <title>Ponticoccus aerotolerans gen. nov., sp. nov., an anaerobic bacterium and proposal of Ponticoccusceae fam. nov., Ponticoccusles ord. nov. and Ponticoccuse classis nov. in the phylum Kiritimatiellaeota.</title>
        <authorList>
            <person name="Zhou L.Y."/>
            <person name="Du Z.J."/>
        </authorList>
    </citation>
    <scope>NUCLEOTIDE SEQUENCE [LARGE SCALE GENOMIC DNA]</scope>
    <source>
        <strain evidence="9 10">S-5007</strain>
    </source>
</reference>
<keyword evidence="10" id="KW-1185">Reference proteome</keyword>
<dbReference type="SUPFAM" id="SSF103088">
    <property type="entry name" value="OmpA-like"/>
    <property type="match status" value="1"/>
</dbReference>
<keyword evidence="4 6" id="KW-0998">Cell outer membrane</keyword>
<dbReference type="HAMAP" id="MF_02204">
    <property type="entry name" value="Pal"/>
    <property type="match status" value="1"/>
</dbReference>
<dbReference type="Proteomes" id="UP000464954">
    <property type="component" value="Chromosome"/>
</dbReference>
<keyword evidence="5 6" id="KW-0449">Lipoprotein</keyword>
<evidence type="ECO:0000256" key="2">
    <source>
        <dbReference type="ARBA" id="ARBA00023136"/>
    </source>
</evidence>
<dbReference type="InterPro" id="IPR006664">
    <property type="entry name" value="OMP_bac"/>
</dbReference>
<protein>
    <recommendedName>
        <fullName evidence="6">Peptidoglycan-associated lipoprotein</fullName>
        <shortName evidence="6">PAL</shortName>
    </recommendedName>
</protein>
<accession>A0A6P1M3N9</accession>
<sequence>MKKLSLLIIFILAVAALTGCQSPGRNPAGVQGSLIGGTDMNMMGGIPMSGRFTDGMEHPGMFEPVLFAYDSFQVSPAERGKVETVADYLKANPATAVIIEGHSDERGSREYNLALGERRALAVRSYLTGLGISADRIQTKSLGEESPVVPGHDESAWSQNRRGEFVLYY</sequence>
<dbReference type="RefSeq" id="WP_160628341.1">
    <property type="nucleotide sequence ID" value="NZ_CP047593.1"/>
</dbReference>
<feature type="chain" id="PRO_5026896392" description="Peptidoglycan-associated lipoprotein" evidence="7">
    <location>
        <begin position="19"/>
        <end position="169"/>
    </location>
</feature>
<comment type="similarity">
    <text evidence="6">Belongs to the Pal lipoprotein family.</text>
</comment>
<dbReference type="PANTHER" id="PTHR30329:SF21">
    <property type="entry name" value="LIPOPROTEIN YIAD-RELATED"/>
    <property type="match status" value="1"/>
</dbReference>
<dbReference type="CDD" id="cd07185">
    <property type="entry name" value="OmpA_C-like"/>
    <property type="match status" value="1"/>
</dbReference>
<dbReference type="InterPro" id="IPR006665">
    <property type="entry name" value="OmpA-like"/>
</dbReference>
<dbReference type="InterPro" id="IPR050330">
    <property type="entry name" value="Bact_OuterMem_StrucFunc"/>
</dbReference>
<evidence type="ECO:0000256" key="3">
    <source>
        <dbReference type="ARBA" id="ARBA00023139"/>
    </source>
</evidence>
<dbReference type="AlphaFoldDB" id="A0A6P1M3N9"/>
<proteinExistence type="inferred from homology"/>
<dbReference type="Pfam" id="PF00691">
    <property type="entry name" value="OmpA"/>
    <property type="match status" value="1"/>
</dbReference>
<dbReference type="PROSITE" id="PS51257">
    <property type="entry name" value="PROKAR_LIPOPROTEIN"/>
    <property type="match status" value="1"/>
</dbReference>
<evidence type="ECO:0000256" key="5">
    <source>
        <dbReference type="ARBA" id="ARBA00023288"/>
    </source>
</evidence>
<evidence type="ECO:0000256" key="6">
    <source>
        <dbReference type="HAMAP-Rule" id="MF_02204"/>
    </source>
</evidence>
<dbReference type="PANTHER" id="PTHR30329">
    <property type="entry name" value="STATOR ELEMENT OF FLAGELLAR MOTOR COMPLEX"/>
    <property type="match status" value="1"/>
</dbReference>
<keyword evidence="3 6" id="KW-0564">Palmitate</keyword>
<dbReference type="Gene3D" id="3.30.1330.60">
    <property type="entry name" value="OmpA-like domain"/>
    <property type="match status" value="1"/>
</dbReference>
<organism evidence="9 10">
    <name type="scientific">Tichowtungia aerotolerans</name>
    <dbReference type="NCBI Taxonomy" id="2697043"/>
    <lineage>
        <taxon>Bacteria</taxon>
        <taxon>Pseudomonadati</taxon>
        <taxon>Kiritimatiellota</taxon>
        <taxon>Tichowtungiia</taxon>
        <taxon>Tichowtungiales</taxon>
        <taxon>Tichowtungiaceae</taxon>
        <taxon>Tichowtungia</taxon>
    </lineage>
</organism>
<evidence type="ECO:0000259" key="8">
    <source>
        <dbReference type="PROSITE" id="PS51123"/>
    </source>
</evidence>
<keyword evidence="1 6" id="KW-0732">Signal</keyword>
<evidence type="ECO:0000313" key="9">
    <source>
        <dbReference type="EMBL" id="QHI69220.1"/>
    </source>
</evidence>
<dbReference type="PROSITE" id="PS51123">
    <property type="entry name" value="OMPA_2"/>
    <property type="match status" value="1"/>
</dbReference>
<name>A0A6P1M3N9_9BACT</name>
<keyword evidence="2 6" id="KW-0472">Membrane</keyword>